<evidence type="ECO:0000259" key="1">
    <source>
        <dbReference type="Pfam" id="PF15059"/>
    </source>
</evidence>
<proteinExistence type="predicted"/>
<dbReference type="AlphaFoldDB" id="A0A671UZT0"/>
<reference evidence="2" key="2">
    <citation type="submission" date="2025-08" db="UniProtKB">
        <authorList>
            <consortium name="Ensembl"/>
        </authorList>
    </citation>
    <scope>IDENTIFICATION</scope>
</reference>
<evidence type="ECO:0000313" key="2">
    <source>
        <dbReference type="Ensembl" id="ENSSAUP00010019398.1"/>
    </source>
</evidence>
<dbReference type="PANTHER" id="PTHR22192">
    <property type="entry name" value="SPERIOLIN"/>
    <property type="match status" value="1"/>
</dbReference>
<accession>A0A671UZT0</accession>
<sequence>MNMEETVAALLSENEQLGQENDHLKTMLSLVKENRDLRARMQSFNSDSLEEFTVSSTLGRKPFGLSQNTCDESKFRKDLQQTKNEHRTSSPTDFKSFIQSSVHTDASDFQSSQAHAPLEGKGPKRLLGEIAYQLDRRILSHVFQGHRRLYGFTVVNIPDKIIEVSTHPLTGMVDDGYRLHLTQRFADLMERLNQIGYKKNLHPPFGEFLVNTFGILKDRLGEGSAQTGDYNDPSFLRRLIETTAPPKLQKSLLLLLSCLCYMADMDKKPLIFW</sequence>
<reference evidence="2" key="1">
    <citation type="submission" date="2021-04" db="EMBL/GenBank/DDBJ databases">
        <authorList>
            <consortium name="Wellcome Sanger Institute Data Sharing"/>
        </authorList>
    </citation>
    <scope>NUCLEOTIDE SEQUENCE [LARGE SCALE GENOMIC DNA]</scope>
</reference>
<reference evidence="2" key="3">
    <citation type="submission" date="2025-09" db="UniProtKB">
        <authorList>
            <consortium name="Ensembl"/>
        </authorList>
    </citation>
    <scope>IDENTIFICATION</scope>
</reference>
<evidence type="ECO:0000313" key="3">
    <source>
        <dbReference type="Proteomes" id="UP000472265"/>
    </source>
</evidence>
<dbReference type="InterPro" id="IPR029384">
    <property type="entry name" value="Speriolin_C"/>
</dbReference>
<dbReference type="OMA" id="MDYNNPD"/>
<dbReference type="GeneID" id="115567659"/>
<gene>
    <name evidence="2" type="primary">LOC115567659</name>
</gene>
<dbReference type="Pfam" id="PF15059">
    <property type="entry name" value="Speriolin_C"/>
    <property type="match status" value="1"/>
</dbReference>
<keyword evidence="3" id="KW-1185">Reference proteome</keyword>
<dbReference type="OrthoDB" id="6114770at2759"/>
<dbReference type="Proteomes" id="UP000472265">
    <property type="component" value="Chromosome 17"/>
</dbReference>
<dbReference type="GO" id="GO:0005813">
    <property type="term" value="C:centrosome"/>
    <property type="evidence" value="ECO:0007669"/>
    <property type="project" value="TreeGrafter"/>
</dbReference>
<organism evidence="2 3">
    <name type="scientific">Sparus aurata</name>
    <name type="common">Gilthead sea bream</name>
    <dbReference type="NCBI Taxonomy" id="8175"/>
    <lineage>
        <taxon>Eukaryota</taxon>
        <taxon>Metazoa</taxon>
        <taxon>Chordata</taxon>
        <taxon>Craniata</taxon>
        <taxon>Vertebrata</taxon>
        <taxon>Euteleostomi</taxon>
        <taxon>Actinopterygii</taxon>
        <taxon>Neopterygii</taxon>
        <taxon>Teleostei</taxon>
        <taxon>Neoteleostei</taxon>
        <taxon>Acanthomorphata</taxon>
        <taxon>Eupercaria</taxon>
        <taxon>Spariformes</taxon>
        <taxon>Sparidae</taxon>
        <taxon>Sparus</taxon>
    </lineage>
</organism>
<dbReference type="Ensembl" id="ENSSAUT00010020530.1">
    <property type="protein sequence ID" value="ENSSAUP00010019398.1"/>
    <property type="gene ID" value="ENSSAUG00010008747.1"/>
</dbReference>
<dbReference type="InParanoid" id="A0A671UZT0"/>
<feature type="domain" description="Speriolin C-terminal" evidence="1">
    <location>
        <begin position="126"/>
        <end position="273"/>
    </location>
</feature>
<dbReference type="PANTHER" id="PTHR22192:SF17">
    <property type="entry name" value="SPERIOLIN-LIKE PROTEIN"/>
    <property type="match status" value="1"/>
</dbReference>
<protein>
    <submittedName>
        <fullName evidence="2">Speriolin-like protein</fullName>
    </submittedName>
</protein>
<dbReference type="RefSeq" id="XP_030250321.1">
    <property type="nucleotide sequence ID" value="XM_030394461.1"/>
</dbReference>
<dbReference type="GeneTree" id="ENSGT00520000055666"/>
<name>A0A671UZT0_SPAAU</name>
<dbReference type="InterPro" id="IPR026715">
    <property type="entry name" value="SPATC1"/>
</dbReference>